<dbReference type="SUPFAM" id="SSF46785">
    <property type="entry name" value="Winged helix' DNA-binding domain"/>
    <property type="match status" value="1"/>
</dbReference>
<dbReference type="AlphaFoldDB" id="A0A7X6BNG7"/>
<dbReference type="EMBL" id="JAATJM010000001">
    <property type="protein sequence ID" value="NJC41392.1"/>
    <property type="molecule type" value="Genomic_DNA"/>
</dbReference>
<reference evidence="5 6" key="1">
    <citation type="submission" date="2020-03" db="EMBL/GenBank/DDBJ databases">
        <title>Genomic Encyclopedia of Type Strains, Phase IV (KMG-IV): sequencing the most valuable type-strain genomes for metagenomic binning, comparative biology and taxonomic classification.</title>
        <authorList>
            <person name="Goeker M."/>
        </authorList>
    </citation>
    <scope>NUCLEOTIDE SEQUENCE [LARGE SCALE GENOMIC DNA]</scope>
    <source>
        <strain evidence="5 6">DSM 4736</strain>
    </source>
</reference>
<dbReference type="SUPFAM" id="SSF55718">
    <property type="entry name" value="SCP-like"/>
    <property type="match status" value="1"/>
</dbReference>
<dbReference type="Proteomes" id="UP000587415">
    <property type="component" value="Unassembled WGS sequence"/>
</dbReference>
<accession>A0A7X6BNG7</accession>
<comment type="caution">
    <text evidence="5">The sequence shown here is derived from an EMBL/GenBank/DDBJ whole genome shotgun (WGS) entry which is preliminary data.</text>
</comment>
<organism evidence="5 6">
    <name type="scientific">Brevundimonas alba</name>
    <dbReference type="NCBI Taxonomy" id="74314"/>
    <lineage>
        <taxon>Bacteria</taxon>
        <taxon>Pseudomonadati</taxon>
        <taxon>Pseudomonadota</taxon>
        <taxon>Alphaproteobacteria</taxon>
        <taxon>Caulobacterales</taxon>
        <taxon>Caulobacteraceae</taxon>
        <taxon>Brevundimonas</taxon>
    </lineage>
</organism>
<evidence type="ECO:0000256" key="2">
    <source>
        <dbReference type="ARBA" id="ARBA00023125"/>
    </source>
</evidence>
<dbReference type="Gene3D" id="1.10.10.10">
    <property type="entry name" value="Winged helix-like DNA-binding domain superfamily/Winged helix DNA-binding domain"/>
    <property type="match status" value="1"/>
</dbReference>
<dbReference type="InterPro" id="IPR002577">
    <property type="entry name" value="HTH_HxlR"/>
</dbReference>
<evidence type="ECO:0000256" key="3">
    <source>
        <dbReference type="ARBA" id="ARBA00023163"/>
    </source>
</evidence>
<dbReference type="PANTHER" id="PTHR33204">
    <property type="entry name" value="TRANSCRIPTIONAL REGULATOR, MARR FAMILY"/>
    <property type="match status" value="1"/>
</dbReference>
<name>A0A7X6BNG7_9CAUL</name>
<keyword evidence="1" id="KW-0805">Transcription regulation</keyword>
<keyword evidence="2 5" id="KW-0238">DNA-binding</keyword>
<dbReference type="InterPro" id="IPR036388">
    <property type="entry name" value="WH-like_DNA-bd_sf"/>
</dbReference>
<dbReference type="InterPro" id="IPR036390">
    <property type="entry name" value="WH_DNA-bd_sf"/>
</dbReference>
<gene>
    <name evidence="5" type="ORF">GGQ87_001650</name>
</gene>
<keyword evidence="3" id="KW-0804">Transcription</keyword>
<sequence>MAQGTYRQFCPVAMAAELLCTRWTIVLLRELIAGSTRFNDLRRGVPRMSPALLSQRLKDLQAAGVVARVTGASGAVEYRLTEAGKELQPIVDAFGIWGQRRIKAEVSLEHLDVQLLMWDMHRGLNTTPMPQRRVVIQFIYPDLPANQRNAWLLVDPDIGVDLCAADPGFDVDLYVSVDLRTMTAIWMGYETVRGALSDQRMTLTGDDGLAKDMQTWLGLSPFAPYAPGFSASSAAA</sequence>
<dbReference type="PROSITE" id="PS51118">
    <property type="entry name" value="HTH_HXLR"/>
    <property type="match status" value="1"/>
</dbReference>
<protein>
    <submittedName>
        <fullName evidence="5">DNA-binding HxlR family transcriptional regulator</fullName>
    </submittedName>
</protein>
<evidence type="ECO:0000256" key="1">
    <source>
        <dbReference type="ARBA" id="ARBA00023015"/>
    </source>
</evidence>
<evidence type="ECO:0000259" key="4">
    <source>
        <dbReference type="PROSITE" id="PS51118"/>
    </source>
</evidence>
<evidence type="ECO:0000313" key="5">
    <source>
        <dbReference type="EMBL" id="NJC41392.1"/>
    </source>
</evidence>
<dbReference type="InterPro" id="IPR036527">
    <property type="entry name" value="SCP2_sterol-bd_dom_sf"/>
</dbReference>
<dbReference type="Pfam" id="PF01638">
    <property type="entry name" value="HxlR"/>
    <property type="match status" value="1"/>
</dbReference>
<proteinExistence type="predicted"/>
<dbReference type="RefSeq" id="WP_168046475.1">
    <property type="nucleotide sequence ID" value="NZ_JAATJM010000001.1"/>
</dbReference>
<feature type="domain" description="HTH hxlR-type" evidence="4">
    <location>
        <begin position="10"/>
        <end position="106"/>
    </location>
</feature>
<dbReference type="GO" id="GO:0003677">
    <property type="term" value="F:DNA binding"/>
    <property type="evidence" value="ECO:0007669"/>
    <property type="project" value="UniProtKB-KW"/>
</dbReference>
<dbReference type="PANTHER" id="PTHR33204:SF18">
    <property type="entry name" value="TRANSCRIPTIONAL REGULATORY PROTEIN"/>
    <property type="match status" value="1"/>
</dbReference>
<evidence type="ECO:0000313" key="6">
    <source>
        <dbReference type="Proteomes" id="UP000587415"/>
    </source>
</evidence>
<keyword evidence="6" id="KW-1185">Reference proteome</keyword>